<dbReference type="AlphaFoldDB" id="A0A1L3Z763"/>
<sequence>MVGHGLDCTVTPLTVKVSKPMSVSPTPGEVDIFIPDLHIDTLKANPGISKRYSAIGGSIGG</sequence>
<protein>
    <submittedName>
        <fullName evidence="1">Uncharacterized protein</fullName>
    </submittedName>
</protein>
<evidence type="ECO:0000313" key="2">
    <source>
        <dbReference type="Proteomes" id="UP000183050"/>
    </source>
</evidence>
<dbReference type="Proteomes" id="UP000183050">
    <property type="component" value="Chromosome"/>
</dbReference>
<organism evidence="1 2">
    <name type="scientific">Rhizobium leguminosarum</name>
    <dbReference type="NCBI Taxonomy" id="384"/>
    <lineage>
        <taxon>Bacteria</taxon>
        <taxon>Pseudomonadati</taxon>
        <taxon>Pseudomonadota</taxon>
        <taxon>Alphaproteobacteria</taxon>
        <taxon>Hyphomicrobiales</taxon>
        <taxon>Rhizobiaceae</taxon>
        <taxon>Rhizobium/Agrobacterium group</taxon>
        <taxon>Rhizobium</taxon>
    </lineage>
</organism>
<name>A0A1L3Z763_RHILE</name>
<gene>
    <name evidence="1" type="ORF">BMW22_07640</name>
</gene>
<reference evidence="1 2" key="1">
    <citation type="submission" date="2016-11" db="EMBL/GenBank/DDBJ databases">
        <title>Rhizobium leguminosarum bv. viciae strain Vaf12 isolated from Vavilovia formosa root nodules from Russia, Dagestan.</title>
        <authorList>
            <person name="Kimeklis A."/>
        </authorList>
    </citation>
    <scope>NUCLEOTIDE SEQUENCE [LARGE SCALE GENOMIC DNA]</scope>
    <source>
        <strain evidence="1 2">Vaf-108</strain>
    </source>
</reference>
<dbReference type="EMBL" id="CP018228">
    <property type="protein sequence ID" value="API51513.1"/>
    <property type="molecule type" value="Genomic_DNA"/>
</dbReference>
<proteinExistence type="predicted"/>
<evidence type="ECO:0000313" key="1">
    <source>
        <dbReference type="EMBL" id="API51513.1"/>
    </source>
</evidence>
<accession>A0A1L3Z763</accession>